<dbReference type="KEGG" id="wna:KA717_16255"/>
<dbReference type="EMBL" id="CP073041">
    <property type="protein sequence ID" value="UXE63955.1"/>
    <property type="molecule type" value="Genomic_DNA"/>
</dbReference>
<sequence>MMINFEKNFSRLIKVLSPLLITGALSLEGWNLYVVLVHHSSLPGLTFFFGVGRFALISHGIEAIIAAIYAPSRQRSPLGYGIYTFFVGTVGLVELLRETKIGDNL</sequence>
<dbReference type="Proteomes" id="UP001065613">
    <property type="component" value="Chromosome"/>
</dbReference>
<gene>
    <name evidence="2" type="ORF">KA717_16255</name>
</gene>
<dbReference type="AlphaFoldDB" id="A0A977Q000"/>
<feature type="transmembrane region" description="Helical" evidence="1">
    <location>
        <begin position="12"/>
        <end position="33"/>
    </location>
</feature>
<feature type="transmembrane region" description="Helical" evidence="1">
    <location>
        <begin position="45"/>
        <end position="70"/>
    </location>
</feature>
<name>A0A977Q000_9CYAN</name>
<keyword evidence="1" id="KW-0472">Membrane</keyword>
<evidence type="ECO:0000313" key="2">
    <source>
        <dbReference type="EMBL" id="UXE63955.1"/>
    </source>
</evidence>
<keyword evidence="1" id="KW-0812">Transmembrane</keyword>
<feature type="transmembrane region" description="Helical" evidence="1">
    <location>
        <begin position="77"/>
        <end position="96"/>
    </location>
</feature>
<organism evidence="2">
    <name type="scientific">Woronichinia naegeliana WA131</name>
    <dbReference type="NCBI Taxonomy" id="2824559"/>
    <lineage>
        <taxon>Bacteria</taxon>
        <taxon>Bacillati</taxon>
        <taxon>Cyanobacteriota</taxon>
        <taxon>Cyanophyceae</taxon>
        <taxon>Synechococcales</taxon>
        <taxon>Coelosphaeriaceae</taxon>
        <taxon>Woronichinia</taxon>
    </lineage>
</organism>
<evidence type="ECO:0000256" key="1">
    <source>
        <dbReference type="SAM" id="Phobius"/>
    </source>
</evidence>
<reference evidence="2" key="1">
    <citation type="submission" date="2021-04" db="EMBL/GenBank/DDBJ databases">
        <title>Genome sequence of Woronichinia naegeliana from Washington state freshwater lake bloom.</title>
        <authorList>
            <person name="Dreher T.W."/>
        </authorList>
    </citation>
    <scope>NUCLEOTIDE SEQUENCE</scope>
    <source>
        <strain evidence="2">WA131</strain>
    </source>
</reference>
<proteinExistence type="predicted"/>
<keyword evidence="1" id="KW-1133">Transmembrane helix</keyword>
<accession>A0A977Q000</accession>
<protein>
    <submittedName>
        <fullName evidence="2">Uncharacterized protein</fullName>
    </submittedName>
</protein>